<evidence type="ECO:0000313" key="8">
    <source>
        <dbReference type="Proteomes" id="UP000178448"/>
    </source>
</evidence>
<feature type="domain" description="Glycosyltransferase 2-like" evidence="6">
    <location>
        <begin position="3"/>
        <end position="105"/>
    </location>
</feature>
<dbReference type="Gene3D" id="3.90.550.10">
    <property type="entry name" value="Spore Coat Polysaccharide Biosynthesis Protein SpsA, Chain A"/>
    <property type="match status" value="1"/>
</dbReference>
<dbReference type="PANTHER" id="PTHR43646">
    <property type="entry name" value="GLYCOSYLTRANSFERASE"/>
    <property type="match status" value="1"/>
</dbReference>
<comment type="subcellular location">
    <subcellularLocation>
        <location evidence="1">Cell membrane</location>
    </subcellularLocation>
</comment>
<keyword evidence="2" id="KW-1003">Cell membrane</keyword>
<comment type="caution">
    <text evidence="7">The sequence shown here is derived from an EMBL/GenBank/DDBJ whole genome shotgun (WGS) entry which is preliminary data.</text>
</comment>
<dbReference type="InterPro" id="IPR029044">
    <property type="entry name" value="Nucleotide-diphossugar_trans"/>
</dbReference>
<accession>A0A1F5YW31</accession>
<gene>
    <name evidence="7" type="ORF">A2Z33_03410</name>
</gene>
<evidence type="ECO:0000256" key="2">
    <source>
        <dbReference type="ARBA" id="ARBA00022475"/>
    </source>
</evidence>
<keyword evidence="4" id="KW-0808">Transferase</keyword>
<dbReference type="InterPro" id="IPR001173">
    <property type="entry name" value="Glyco_trans_2-like"/>
</dbReference>
<name>A0A1F5YW31_9BACT</name>
<dbReference type="Proteomes" id="UP000178448">
    <property type="component" value="Unassembled WGS sequence"/>
</dbReference>
<dbReference type="EMBL" id="MFJD01000004">
    <property type="protein sequence ID" value="OGG04177.1"/>
    <property type="molecule type" value="Genomic_DNA"/>
</dbReference>
<organism evidence="7 8">
    <name type="scientific">Candidatus Gottesmanbacteria bacterium RBG_16_52_11</name>
    <dbReference type="NCBI Taxonomy" id="1798374"/>
    <lineage>
        <taxon>Bacteria</taxon>
        <taxon>Candidatus Gottesmaniibacteriota</taxon>
    </lineage>
</organism>
<dbReference type="GO" id="GO:0005886">
    <property type="term" value="C:plasma membrane"/>
    <property type="evidence" value="ECO:0007669"/>
    <property type="project" value="UniProtKB-SubCell"/>
</dbReference>
<dbReference type="AlphaFoldDB" id="A0A1F5YW31"/>
<reference evidence="7 8" key="1">
    <citation type="journal article" date="2016" name="Nat. Commun.">
        <title>Thousands of microbial genomes shed light on interconnected biogeochemical processes in an aquifer system.</title>
        <authorList>
            <person name="Anantharaman K."/>
            <person name="Brown C.T."/>
            <person name="Hug L.A."/>
            <person name="Sharon I."/>
            <person name="Castelle C.J."/>
            <person name="Probst A.J."/>
            <person name="Thomas B.C."/>
            <person name="Singh A."/>
            <person name="Wilkins M.J."/>
            <person name="Karaoz U."/>
            <person name="Brodie E.L."/>
            <person name="Williams K.H."/>
            <person name="Hubbard S.S."/>
            <person name="Banfield J.F."/>
        </authorList>
    </citation>
    <scope>NUCLEOTIDE SEQUENCE [LARGE SCALE GENOMIC DNA]</scope>
</reference>
<evidence type="ECO:0000256" key="3">
    <source>
        <dbReference type="ARBA" id="ARBA00022676"/>
    </source>
</evidence>
<sequence>MFTIVIPALNEESFLPNLLDSLAAQTSNGFRVIVVDGSSRDRTVEVAKSYADRLPGLQVIVSRKASLPLQRNIGARAAKTNWLIFSDADNVLLPYAVERMEAFVKLRQPQFFTTWIQPDSEVQSEVVLSVMGNLLVEGSILLKRSFSPGPLTAITHDLFNSVGGYNERASWGEDMEFANRVTQTGAKLEVLRETIYVWSMRRFRKQGAAKVLQQIAKASVYALLTKRALTKMDNYEMGGQLYRDGQLKKRRTPSLIGQLDSKIRKLTSQILR</sequence>
<evidence type="ECO:0000259" key="6">
    <source>
        <dbReference type="Pfam" id="PF00535"/>
    </source>
</evidence>
<keyword evidence="3" id="KW-0328">Glycosyltransferase</keyword>
<dbReference type="STRING" id="1798374.A2Z33_03410"/>
<dbReference type="SUPFAM" id="SSF53448">
    <property type="entry name" value="Nucleotide-diphospho-sugar transferases"/>
    <property type="match status" value="1"/>
</dbReference>
<dbReference type="GO" id="GO:0016757">
    <property type="term" value="F:glycosyltransferase activity"/>
    <property type="evidence" value="ECO:0007669"/>
    <property type="project" value="UniProtKB-KW"/>
</dbReference>
<evidence type="ECO:0000256" key="4">
    <source>
        <dbReference type="ARBA" id="ARBA00022679"/>
    </source>
</evidence>
<proteinExistence type="predicted"/>
<protein>
    <recommendedName>
        <fullName evidence="6">Glycosyltransferase 2-like domain-containing protein</fullName>
    </recommendedName>
</protein>
<evidence type="ECO:0000256" key="5">
    <source>
        <dbReference type="ARBA" id="ARBA00023136"/>
    </source>
</evidence>
<keyword evidence="5" id="KW-0472">Membrane</keyword>
<dbReference type="Pfam" id="PF00535">
    <property type="entry name" value="Glycos_transf_2"/>
    <property type="match status" value="1"/>
</dbReference>
<evidence type="ECO:0000256" key="1">
    <source>
        <dbReference type="ARBA" id="ARBA00004236"/>
    </source>
</evidence>
<dbReference type="PANTHER" id="PTHR43646:SF2">
    <property type="entry name" value="GLYCOSYLTRANSFERASE 2-LIKE DOMAIN-CONTAINING PROTEIN"/>
    <property type="match status" value="1"/>
</dbReference>
<evidence type="ECO:0000313" key="7">
    <source>
        <dbReference type="EMBL" id="OGG04177.1"/>
    </source>
</evidence>